<evidence type="ECO:0000256" key="6">
    <source>
        <dbReference type="ARBA" id="ARBA00022840"/>
    </source>
</evidence>
<dbReference type="PROSITE" id="PS50011">
    <property type="entry name" value="PROTEIN_KINASE_DOM"/>
    <property type="match status" value="1"/>
</dbReference>
<dbReference type="Gene3D" id="3.30.200.20">
    <property type="entry name" value="Phosphorylase Kinase, domain 1"/>
    <property type="match status" value="1"/>
</dbReference>
<dbReference type="InterPro" id="IPR051175">
    <property type="entry name" value="CLK_kinases"/>
</dbReference>
<keyword evidence="6" id="KW-0067">ATP-binding</keyword>
<evidence type="ECO:0000256" key="1">
    <source>
        <dbReference type="ARBA" id="ARBA00013203"/>
    </source>
</evidence>
<dbReference type="GO" id="GO:0005634">
    <property type="term" value="C:nucleus"/>
    <property type="evidence" value="ECO:0007669"/>
    <property type="project" value="TreeGrafter"/>
</dbReference>
<dbReference type="GO" id="GO:0004713">
    <property type="term" value="F:protein tyrosine kinase activity"/>
    <property type="evidence" value="ECO:0007669"/>
    <property type="project" value="TreeGrafter"/>
</dbReference>
<accession>A0A8C2XN55</accession>
<dbReference type="AlphaFoldDB" id="A0A8C2XN55"/>
<dbReference type="GO" id="GO:0004674">
    <property type="term" value="F:protein serine/threonine kinase activity"/>
    <property type="evidence" value="ECO:0007669"/>
    <property type="project" value="UniProtKB-KW"/>
</dbReference>
<feature type="domain" description="Protein kinase" evidence="8">
    <location>
        <begin position="1"/>
        <end position="243"/>
    </location>
</feature>
<sequence length="267" mass="31346">MLDWFNYYGHMCICFELLSLSTFDFLKANNFLPYPINQIRHMAHQICHAVRCDFPLQKGINTNTRLSCLLPVSLQKCNERRINDTTVRLVDFGSATFDHEHHSAVISTRHYRAPEVILALGWSHPCDVWSIGCILFEYYEGFTLYQTHDNKEHLAMMESIQGPVPQRMIQSSRKQKYFHRGRLNWNQCSMAGRYVKAKCKPLRKYLLSHGTEHHQLFDLLDRMLEYEPSTRISLSTARCHPFFLPLHHPGRSQVWRNSCDMSGRDPE</sequence>
<evidence type="ECO:0000313" key="9">
    <source>
        <dbReference type="Ensembl" id="ENSCLMP00005020377.1"/>
    </source>
</evidence>
<evidence type="ECO:0000256" key="5">
    <source>
        <dbReference type="ARBA" id="ARBA00022777"/>
    </source>
</evidence>
<dbReference type="SMART" id="SM00220">
    <property type="entry name" value="S_TKc"/>
    <property type="match status" value="1"/>
</dbReference>
<dbReference type="Pfam" id="PF00069">
    <property type="entry name" value="Pkinase"/>
    <property type="match status" value="1"/>
</dbReference>
<dbReference type="PANTHER" id="PTHR45646">
    <property type="entry name" value="SERINE/THREONINE-PROTEIN KINASE DOA-RELATED"/>
    <property type="match status" value="1"/>
</dbReference>
<protein>
    <recommendedName>
        <fullName evidence="1">dual-specificity kinase</fullName>
        <ecNumber evidence="1">2.7.12.1</ecNumber>
    </recommendedName>
</protein>
<dbReference type="GO" id="GO:0004712">
    <property type="term" value="F:protein serine/threonine/tyrosine kinase activity"/>
    <property type="evidence" value="ECO:0007669"/>
    <property type="project" value="UniProtKB-EC"/>
</dbReference>
<dbReference type="GO" id="GO:0043484">
    <property type="term" value="P:regulation of RNA splicing"/>
    <property type="evidence" value="ECO:0007669"/>
    <property type="project" value="TreeGrafter"/>
</dbReference>
<keyword evidence="3" id="KW-0808">Transferase</keyword>
<evidence type="ECO:0000256" key="2">
    <source>
        <dbReference type="ARBA" id="ARBA00022527"/>
    </source>
</evidence>
<proteinExistence type="inferred from homology"/>
<keyword evidence="4" id="KW-0547">Nucleotide-binding</keyword>
<dbReference type="GO" id="GO:0005524">
    <property type="term" value="F:ATP binding"/>
    <property type="evidence" value="ECO:0007669"/>
    <property type="project" value="UniProtKB-KW"/>
</dbReference>
<evidence type="ECO:0000256" key="7">
    <source>
        <dbReference type="ARBA" id="ARBA00037966"/>
    </source>
</evidence>
<keyword evidence="5" id="KW-0418">Kinase</keyword>
<organism evidence="9 10">
    <name type="scientific">Cyclopterus lumpus</name>
    <name type="common">Lumpsucker</name>
    <dbReference type="NCBI Taxonomy" id="8103"/>
    <lineage>
        <taxon>Eukaryota</taxon>
        <taxon>Metazoa</taxon>
        <taxon>Chordata</taxon>
        <taxon>Craniata</taxon>
        <taxon>Vertebrata</taxon>
        <taxon>Euteleostomi</taxon>
        <taxon>Actinopterygii</taxon>
        <taxon>Neopterygii</taxon>
        <taxon>Teleostei</taxon>
        <taxon>Neoteleostei</taxon>
        <taxon>Acanthomorphata</taxon>
        <taxon>Eupercaria</taxon>
        <taxon>Perciformes</taxon>
        <taxon>Cottioidei</taxon>
        <taxon>Cottales</taxon>
        <taxon>Cyclopteridae</taxon>
        <taxon>Cyclopterus</taxon>
    </lineage>
</organism>
<evidence type="ECO:0000313" key="10">
    <source>
        <dbReference type="Proteomes" id="UP000694565"/>
    </source>
</evidence>
<keyword evidence="10" id="KW-1185">Reference proteome</keyword>
<reference evidence="9" key="1">
    <citation type="submission" date="2025-08" db="UniProtKB">
        <authorList>
            <consortium name="Ensembl"/>
        </authorList>
    </citation>
    <scope>IDENTIFICATION</scope>
</reference>
<evidence type="ECO:0000256" key="4">
    <source>
        <dbReference type="ARBA" id="ARBA00022741"/>
    </source>
</evidence>
<dbReference type="Gene3D" id="1.10.510.10">
    <property type="entry name" value="Transferase(Phosphotransferase) domain 1"/>
    <property type="match status" value="2"/>
</dbReference>
<dbReference type="InterPro" id="IPR011009">
    <property type="entry name" value="Kinase-like_dom_sf"/>
</dbReference>
<keyword evidence="2" id="KW-0723">Serine/threonine-protein kinase</keyword>
<name>A0A8C2XN55_CYCLU</name>
<dbReference type="PANTHER" id="PTHR45646:SF6">
    <property type="entry name" value="DUAL SPECIFICITY PROTEIN KINASE CLK2"/>
    <property type="match status" value="1"/>
</dbReference>
<dbReference type="EC" id="2.7.12.1" evidence="1"/>
<dbReference type="SUPFAM" id="SSF56112">
    <property type="entry name" value="Protein kinase-like (PK-like)"/>
    <property type="match status" value="1"/>
</dbReference>
<dbReference type="InterPro" id="IPR000719">
    <property type="entry name" value="Prot_kinase_dom"/>
</dbReference>
<evidence type="ECO:0000256" key="3">
    <source>
        <dbReference type="ARBA" id="ARBA00022679"/>
    </source>
</evidence>
<comment type="similarity">
    <text evidence="7">Belongs to the protein kinase superfamily. CMGC Ser/Thr protein kinase family. Lammer subfamily.</text>
</comment>
<dbReference type="Proteomes" id="UP000694565">
    <property type="component" value="Unplaced"/>
</dbReference>
<dbReference type="GeneTree" id="ENSGT00940000154947"/>
<dbReference type="Ensembl" id="ENSCLMT00005021415.1">
    <property type="protein sequence ID" value="ENSCLMP00005020377.1"/>
    <property type="gene ID" value="ENSCLMG00005010167.1"/>
</dbReference>
<evidence type="ECO:0000259" key="8">
    <source>
        <dbReference type="PROSITE" id="PS50011"/>
    </source>
</evidence>
<reference evidence="9" key="2">
    <citation type="submission" date="2025-09" db="UniProtKB">
        <authorList>
            <consortium name="Ensembl"/>
        </authorList>
    </citation>
    <scope>IDENTIFICATION</scope>
</reference>